<evidence type="ECO:0000259" key="7">
    <source>
        <dbReference type="Pfam" id="PF25624"/>
    </source>
</evidence>
<dbReference type="STRING" id="195883.A0A482XN00"/>
<evidence type="ECO:0000256" key="5">
    <source>
        <dbReference type="SAM" id="MobiDB-lite"/>
    </source>
</evidence>
<dbReference type="Gene3D" id="3.80.10.10">
    <property type="entry name" value="Ribonuclease Inhibitor"/>
    <property type="match status" value="2"/>
</dbReference>
<evidence type="ECO:0000256" key="2">
    <source>
        <dbReference type="ARBA" id="ARBA00022490"/>
    </source>
</evidence>
<dbReference type="Proteomes" id="UP000291343">
    <property type="component" value="Unassembled WGS sequence"/>
</dbReference>
<dbReference type="PANTHER" id="PTHR15454:SF69">
    <property type="entry name" value="SERINE_THREONINE-PROTEIN KINASE 11-INTERACTING PROTEIN"/>
    <property type="match status" value="1"/>
</dbReference>
<evidence type="ECO:0008006" key="10">
    <source>
        <dbReference type="Google" id="ProtNLM"/>
    </source>
</evidence>
<sequence length="1319" mass="145617">MSALDDSVLDKLVDMLLLDDNGLKVLEGKTKLTLPVGVLQRINAALQQIESSAEPIPNRLQGLQEVFRSTPKLKVTRSKGLTATVDITRFVNVRYLEMDQIPIHLVKGLQALRPQLETLVCHGCSSHCEGRSATEEANTSDGLFQWLPHNGRDRGGFQCLVEDSGSNSLDTDESPVWEDLHTISFSNNDMEVVSPRMFRGTPWLQFLDLSNNKITNKWCLESLNHLRHINLSYNHLESLPALSEVACPKLDVLILRNNLIDNLEEIRMYKNLSRLDVSHNLLDNFETLAALRELQNLRQLDLEGNPISYFSSCRSHIIMNLASNECTSQLLLDGKPLNNEERGLLGYHEFLEAVAIRRRALIRHLGGTLSSSEELINADVNSASPVRRQGEPSSLSRSVSSRKTPKVRVAVITDADVVETEDHQIRNQNKTRTETQTEKQSDSFNIEEYRQGFRSFVQQMAENGENLQAIYGSSVEGLQNTPSAVSRELSRSSPLNLGPKLLNTTVGSDLYYSPAVGSADQSSKDFGLCVSPINTTYESLIDAELTDPSINVNANPTKLTLDTSESASSDRTVKQEHTSEAEEKRSTEGSDQDADDEEDEGNGNHLLWLVQKVTDGKKQEIFLMLTERELKEKDTVSGRVLVKWALSTVLSCVKVSSEPLTIQLTFDTIRRNCTERNYEMEQDDAQILLQRIGKVLESRPLKEMNQLVFRCMKCSAVFSQELKATIHTDNSRRCLTCGSNLVIQVDDDEHLPSQARSPSEVGVEPKLSTSPSQCSIASEGEGVVSVAFLAEVHMTNTSQHEDNDSSYSAWSAASLDRSSRESPAGGPSSNTNAEKDGSHGTSDIEVISNPSQSSIEILEVQARLNAVGGGSTTPIRKRSSEERQTVAAVPQLVTVPEVQNVGTGLTESSSSGSLTDSICTTYENHAPLSRRLPSQTSVGGGGGVGPPLPEETSAENSPRAAESDTTAVPCPPSKPDDNEPLKSFHSLPNTNYASMLEDLLQNVSSKLEEPKQSDPATTDDTVQYSYDCLTNVDHRIKFFLYQSLFKEENEDLLLLLRVTICDQKGQKYPGCFVLSNSNCFILKVVGKEAGDDASEFLQKECTQSNLKLRKVEALPWFQGVSVTFQDSWYLLLTHDVQRIKSFLKAVNDARPSLPEQCTIDSSEKSTSEDSNSKMALAIQHQLLTSPSMQGETDLDAVVRHISLPVSVAISRDKAPNETISFASFGVTASNIFLLEPEVSWMLASTDVQPNLHKAQLMSNLVDVEKSGTCLELHFLDENEGVEEVWKLTYLTTEAVSNILEAIKSPWETLFSVPLQITTG</sequence>
<dbReference type="InterPro" id="IPR057288">
    <property type="entry name" value="PH_PLEKHM2"/>
</dbReference>
<dbReference type="EMBL" id="QKKF02005739">
    <property type="protein sequence ID" value="RZF46718.1"/>
    <property type="molecule type" value="Genomic_DNA"/>
</dbReference>
<feature type="region of interest" description="Disordered" evidence="5">
    <location>
        <begin position="925"/>
        <end position="987"/>
    </location>
</feature>
<dbReference type="SMR" id="A0A482XN00"/>
<feature type="compositionally biased region" description="Basic and acidic residues" evidence="5">
    <location>
        <begin position="571"/>
        <end position="588"/>
    </location>
</feature>
<comment type="caution">
    <text evidence="8">The sequence shown here is derived from an EMBL/GenBank/DDBJ whole genome shotgun (WGS) entry which is preliminary data.</text>
</comment>
<feature type="region of interest" description="Disordered" evidence="5">
    <location>
        <begin position="797"/>
        <end position="846"/>
    </location>
</feature>
<evidence type="ECO:0000313" key="9">
    <source>
        <dbReference type="Proteomes" id="UP000291343"/>
    </source>
</evidence>
<feature type="region of interest" description="Disordered" evidence="5">
    <location>
        <begin position="381"/>
        <end position="402"/>
    </location>
</feature>
<evidence type="ECO:0000313" key="8">
    <source>
        <dbReference type="EMBL" id="RZF46718.1"/>
    </source>
</evidence>
<dbReference type="GO" id="GO:0005737">
    <property type="term" value="C:cytoplasm"/>
    <property type="evidence" value="ECO:0007669"/>
    <property type="project" value="UniProtKB-SubCell"/>
</dbReference>
<feature type="domain" description="PLEKHM2 PH" evidence="6">
    <location>
        <begin position="1028"/>
        <end position="1149"/>
    </location>
</feature>
<name>A0A482XN00_LAOST</name>
<protein>
    <recommendedName>
        <fullName evidence="10">Serine/threonine-protein kinase 11-interacting protein</fullName>
    </recommendedName>
</protein>
<feature type="region of interest" description="Disordered" evidence="5">
    <location>
        <begin position="748"/>
        <end position="775"/>
    </location>
</feature>
<gene>
    <name evidence="8" type="ORF">LSTR_LSTR002581</name>
</gene>
<accession>A0A482XN00</accession>
<feature type="domain" description="STK11-interacting protein C-terminal PH" evidence="7">
    <location>
        <begin position="1250"/>
        <end position="1317"/>
    </location>
</feature>
<evidence type="ECO:0000256" key="3">
    <source>
        <dbReference type="ARBA" id="ARBA00022614"/>
    </source>
</evidence>
<organism evidence="8 9">
    <name type="scientific">Laodelphax striatellus</name>
    <name type="common">Small brown planthopper</name>
    <name type="synonym">Delphax striatella</name>
    <dbReference type="NCBI Taxonomy" id="195883"/>
    <lineage>
        <taxon>Eukaryota</taxon>
        <taxon>Metazoa</taxon>
        <taxon>Ecdysozoa</taxon>
        <taxon>Arthropoda</taxon>
        <taxon>Hexapoda</taxon>
        <taxon>Insecta</taxon>
        <taxon>Pterygota</taxon>
        <taxon>Neoptera</taxon>
        <taxon>Paraneoptera</taxon>
        <taxon>Hemiptera</taxon>
        <taxon>Auchenorrhyncha</taxon>
        <taxon>Fulgoroidea</taxon>
        <taxon>Delphacidae</taxon>
        <taxon>Criomorphinae</taxon>
        <taxon>Laodelphax</taxon>
    </lineage>
</organism>
<keyword evidence="9" id="KW-1185">Reference proteome</keyword>
<feature type="region of interest" description="Disordered" evidence="5">
    <location>
        <begin position="549"/>
        <end position="603"/>
    </location>
</feature>
<dbReference type="Pfam" id="PF23142">
    <property type="entry name" value="PH_PLEKHM2"/>
    <property type="match status" value="1"/>
</dbReference>
<comment type="subcellular location">
    <subcellularLocation>
        <location evidence="1">Cytoplasm</location>
    </subcellularLocation>
</comment>
<keyword evidence="2" id="KW-0963">Cytoplasm</keyword>
<keyword evidence="3" id="KW-0433">Leucine-rich repeat</keyword>
<dbReference type="OrthoDB" id="7451790at2759"/>
<dbReference type="PROSITE" id="PS51450">
    <property type="entry name" value="LRR"/>
    <property type="match status" value="3"/>
</dbReference>
<feature type="compositionally biased region" description="Polar residues" evidence="5">
    <location>
        <begin position="549"/>
        <end position="570"/>
    </location>
</feature>
<feature type="compositionally biased region" description="Acidic residues" evidence="5">
    <location>
        <begin position="590"/>
        <end position="601"/>
    </location>
</feature>
<dbReference type="InterPro" id="IPR032675">
    <property type="entry name" value="LRR_dom_sf"/>
</dbReference>
<dbReference type="InterPro" id="IPR001611">
    <property type="entry name" value="Leu-rich_rpt"/>
</dbReference>
<evidence type="ECO:0000256" key="4">
    <source>
        <dbReference type="ARBA" id="ARBA00022737"/>
    </source>
</evidence>
<keyword evidence="4" id="KW-0677">Repeat</keyword>
<reference evidence="8 9" key="1">
    <citation type="journal article" date="2017" name="Gigascience">
        <title>Genome sequence of the small brown planthopper, Laodelphax striatellus.</title>
        <authorList>
            <person name="Zhu J."/>
            <person name="Jiang F."/>
            <person name="Wang X."/>
            <person name="Yang P."/>
            <person name="Bao Y."/>
            <person name="Zhao W."/>
            <person name="Wang W."/>
            <person name="Lu H."/>
            <person name="Wang Q."/>
            <person name="Cui N."/>
            <person name="Li J."/>
            <person name="Chen X."/>
            <person name="Luo L."/>
            <person name="Yu J."/>
            <person name="Kang L."/>
            <person name="Cui F."/>
        </authorList>
    </citation>
    <scope>NUCLEOTIDE SEQUENCE [LARGE SCALE GENOMIC DNA]</scope>
    <source>
        <strain evidence="8">Lst14</strain>
    </source>
</reference>
<dbReference type="PANTHER" id="PTHR15454">
    <property type="entry name" value="NISCHARIN RELATED"/>
    <property type="match status" value="1"/>
</dbReference>
<evidence type="ECO:0000256" key="1">
    <source>
        <dbReference type="ARBA" id="ARBA00004496"/>
    </source>
</evidence>
<feature type="compositionally biased region" description="Low complexity" evidence="5">
    <location>
        <begin position="393"/>
        <end position="402"/>
    </location>
</feature>
<dbReference type="InterPro" id="IPR057676">
    <property type="entry name" value="PH_S11IP_C"/>
</dbReference>
<dbReference type="SUPFAM" id="SSF52075">
    <property type="entry name" value="Outer arm dynein light chain 1"/>
    <property type="match status" value="1"/>
</dbReference>
<proteinExistence type="predicted"/>
<dbReference type="FunCoup" id="A0A482XN00">
    <property type="interactions" value="1021"/>
</dbReference>
<evidence type="ECO:0000259" key="6">
    <source>
        <dbReference type="Pfam" id="PF23142"/>
    </source>
</evidence>
<dbReference type="InParanoid" id="A0A482XN00"/>
<dbReference type="Pfam" id="PF25624">
    <property type="entry name" value="PH_S11IP_C"/>
    <property type="match status" value="1"/>
</dbReference>